<evidence type="ECO:0000313" key="3">
    <source>
        <dbReference type="Proteomes" id="UP000198925"/>
    </source>
</evidence>
<dbReference type="Pfam" id="PF12705">
    <property type="entry name" value="PDDEXK_1"/>
    <property type="match status" value="1"/>
</dbReference>
<dbReference type="EMBL" id="FMZX01000004">
    <property type="protein sequence ID" value="SDD06093.1"/>
    <property type="molecule type" value="Genomic_DNA"/>
</dbReference>
<gene>
    <name evidence="2" type="ORF">SAMN04487779_100475</name>
</gene>
<sequence>MAVLPPPACPTVTAIYAAYESAADSGYRAHLGASLIGAECERAIWYSFRWATRARHTGRLLRLFETGNLAEARFVADLRRIGVTVLDVDPASGRQWNLRDASGHFGGSMDAVAIGLPEAPATWHVCEFKTHSAKSFAKLKVEGVAASKPLHWAQMQAYMQLAGLERALYLAVCKDTDELYQERIRHDAEAGLRILAKAERIIGAARPPARISQDPAWWQCRFCDHHAVCHAGAAPERHCRSCLHASPVEGGDWHCARHAAPLDRRAQEAGCAAHLFLPDFVAAEQIDAGEDWVSYRLPDGTVWRDGVPAAPLASVVFPQPCRVCGSTTYRVGPGKGPHIAELICADCGGSRRWLSKADAAGMGIAA</sequence>
<feature type="domain" description="PD-(D/E)XK endonuclease-like" evidence="1">
    <location>
        <begin position="69"/>
        <end position="230"/>
    </location>
</feature>
<protein>
    <recommendedName>
        <fullName evidence="1">PD-(D/E)XK endonuclease-like domain-containing protein</fullName>
    </recommendedName>
</protein>
<dbReference type="InterPro" id="IPR011604">
    <property type="entry name" value="PDDEXK-like_dom_sf"/>
</dbReference>
<keyword evidence="3" id="KW-1185">Reference proteome</keyword>
<dbReference type="InterPro" id="IPR011335">
    <property type="entry name" value="Restrct_endonuc-II-like"/>
</dbReference>
<accession>A0A1G6RNW7</accession>
<proteinExistence type="predicted"/>
<name>A0A1G6RNW7_9PROT</name>
<dbReference type="SUPFAM" id="SSF52980">
    <property type="entry name" value="Restriction endonuclease-like"/>
    <property type="match status" value="1"/>
</dbReference>
<reference evidence="2 3" key="1">
    <citation type="submission" date="2016-10" db="EMBL/GenBank/DDBJ databases">
        <authorList>
            <person name="de Groot N.N."/>
        </authorList>
    </citation>
    <scope>NUCLEOTIDE SEQUENCE [LARGE SCALE GENOMIC DNA]</scope>
    <source>
        <strain evidence="2 3">CPCC 100156</strain>
    </source>
</reference>
<dbReference type="AlphaFoldDB" id="A0A1G6RNW7"/>
<organism evidence="2 3">
    <name type="scientific">Belnapia rosea</name>
    <dbReference type="NCBI Taxonomy" id="938405"/>
    <lineage>
        <taxon>Bacteria</taxon>
        <taxon>Pseudomonadati</taxon>
        <taxon>Pseudomonadota</taxon>
        <taxon>Alphaproteobacteria</taxon>
        <taxon>Acetobacterales</taxon>
        <taxon>Roseomonadaceae</taxon>
        <taxon>Belnapia</taxon>
    </lineage>
</organism>
<evidence type="ECO:0000313" key="2">
    <source>
        <dbReference type="EMBL" id="SDD06093.1"/>
    </source>
</evidence>
<dbReference type="RefSeq" id="WP_143018095.1">
    <property type="nucleotide sequence ID" value="NZ_FMZX01000004.1"/>
</dbReference>
<evidence type="ECO:0000259" key="1">
    <source>
        <dbReference type="Pfam" id="PF12705"/>
    </source>
</evidence>
<dbReference type="Proteomes" id="UP000198925">
    <property type="component" value="Unassembled WGS sequence"/>
</dbReference>
<dbReference type="InterPro" id="IPR038726">
    <property type="entry name" value="PDDEXK_AddAB-type"/>
</dbReference>
<dbReference type="Gene3D" id="3.90.320.10">
    <property type="match status" value="1"/>
</dbReference>